<dbReference type="PROSITE" id="PS50994">
    <property type="entry name" value="INTEGRASE"/>
    <property type="match status" value="1"/>
</dbReference>
<dbReference type="InterPro" id="IPR036397">
    <property type="entry name" value="RNaseH_sf"/>
</dbReference>
<dbReference type="GO" id="GO:0015074">
    <property type="term" value="P:DNA integration"/>
    <property type="evidence" value="ECO:0007669"/>
    <property type="project" value="InterPro"/>
</dbReference>
<dbReference type="EMBL" id="JAQQAF010000005">
    <property type="protein sequence ID" value="KAJ8486642.1"/>
    <property type="molecule type" value="Genomic_DNA"/>
</dbReference>
<dbReference type="InterPro" id="IPR001584">
    <property type="entry name" value="Integrase_cat-core"/>
</dbReference>
<dbReference type="InterPro" id="IPR050951">
    <property type="entry name" value="Retrovirus_Pol_polyprotein"/>
</dbReference>
<dbReference type="GO" id="GO:0003676">
    <property type="term" value="F:nucleic acid binding"/>
    <property type="evidence" value="ECO:0007669"/>
    <property type="project" value="InterPro"/>
</dbReference>
<evidence type="ECO:0000313" key="3">
    <source>
        <dbReference type="Proteomes" id="UP001222027"/>
    </source>
</evidence>
<name>A0AAV8R4V1_ENSVE</name>
<dbReference type="Proteomes" id="UP001222027">
    <property type="component" value="Unassembled WGS sequence"/>
</dbReference>
<protein>
    <recommendedName>
        <fullName evidence="1">Integrase catalytic domain-containing protein</fullName>
    </recommendedName>
</protein>
<dbReference type="PANTHER" id="PTHR37984">
    <property type="entry name" value="PROTEIN CBG26694"/>
    <property type="match status" value="1"/>
</dbReference>
<proteinExistence type="predicted"/>
<dbReference type="InterPro" id="IPR012337">
    <property type="entry name" value="RNaseH-like_sf"/>
</dbReference>
<evidence type="ECO:0000259" key="1">
    <source>
        <dbReference type="PROSITE" id="PS50994"/>
    </source>
</evidence>
<dbReference type="PANTHER" id="PTHR37984:SF5">
    <property type="entry name" value="PROTEIN NYNRIN-LIKE"/>
    <property type="match status" value="1"/>
</dbReference>
<reference evidence="2 3" key="1">
    <citation type="submission" date="2022-12" db="EMBL/GenBank/DDBJ databases">
        <title>Chromosome-scale assembly of the Ensete ventricosum genome.</title>
        <authorList>
            <person name="Dussert Y."/>
            <person name="Stocks J."/>
            <person name="Wendawek A."/>
            <person name="Woldeyes F."/>
            <person name="Nichols R.A."/>
            <person name="Borrell J.S."/>
        </authorList>
    </citation>
    <scope>NUCLEOTIDE SEQUENCE [LARGE SCALE GENOMIC DNA]</scope>
    <source>
        <strain evidence="3">cv. Maze</strain>
        <tissue evidence="2">Seeds</tissue>
    </source>
</reference>
<sequence length="194" mass="22154">MREYVETMSALAPWHTRFSSNVTIGPPCVKMLRPTCKAASHARSTPGSKHQLMVPLTTADCAWPFAQWGMDLLGPFPPVSGQRRFLIVGVDYFTKWLEAEPLASITERQVEGFVWKNIITRFDLPRLIITDNETQFNNAKFKAFCQSYRIQLKFSPVAHPQTNGLAEVTNRAILERLKKRIFETSWVEELPSVL</sequence>
<accession>A0AAV8R4V1</accession>
<dbReference type="SUPFAM" id="SSF53098">
    <property type="entry name" value="Ribonuclease H-like"/>
    <property type="match status" value="1"/>
</dbReference>
<gene>
    <name evidence="2" type="ORF">OPV22_019127</name>
</gene>
<comment type="caution">
    <text evidence="2">The sequence shown here is derived from an EMBL/GenBank/DDBJ whole genome shotgun (WGS) entry which is preliminary data.</text>
</comment>
<feature type="domain" description="Integrase catalytic" evidence="1">
    <location>
        <begin position="60"/>
        <end position="194"/>
    </location>
</feature>
<dbReference type="AlphaFoldDB" id="A0AAV8R4V1"/>
<organism evidence="2 3">
    <name type="scientific">Ensete ventricosum</name>
    <name type="common">Abyssinian banana</name>
    <name type="synonym">Musa ensete</name>
    <dbReference type="NCBI Taxonomy" id="4639"/>
    <lineage>
        <taxon>Eukaryota</taxon>
        <taxon>Viridiplantae</taxon>
        <taxon>Streptophyta</taxon>
        <taxon>Embryophyta</taxon>
        <taxon>Tracheophyta</taxon>
        <taxon>Spermatophyta</taxon>
        <taxon>Magnoliopsida</taxon>
        <taxon>Liliopsida</taxon>
        <taxon>Zingiberales</taxon>
        <taxon>Musaceae</taxon>
        <taxon>Ensete</taxon>
    </lineage>
</organism>
<dbReference type="Pfam" id="PF00665">
    <property type="entry name" value="rve"/>
    <property type="match status" value="1"/>
</dbReference>
<evidence type="ECO:0000313" key="2">
    <source>
        <dbReference type="EMBL" id="KAJ8486642.1"/>
    </source>
</evidence>
<dbReference type="Gene3D" id="3.30.420.10">
    <property type="entry name" value="Ribonuclease H-like superfamily/Ribonuclease H"/>
    <property type="match status" value="1"/>
</dbReference>
<keyword evidence="3" id="KW-1185">Reference proteome</keyword>